<dbReference type="STRING" id="1891926.Fuma_02055"/>
<gene>
    <name evidence="2" type="ORF">Fuma_02055</name>
</gene>
<evidence type="ECO:0000256" key="1">
    <source>
        <dbReference type="SAM" id="Phobius"/>
    </source>
</evidence>
<keyword evidence="1" id="KW-0472">Membrane</keyword>
<dbReference type="AlphaFoldDB" id="A0A1P8WEE4"/>
<keyword evidence="1" id="KW-0812">Transmembrane</keyword>
<accession>A0A1P8WEE4</accession>
<evidence type="ECO:0000313" key="3">
    <source>
        <dbReference type="Proteomes" id="UP000187735"/>
    </source>
</evidence>
<feature type="transmembrane region" description="Helical" evidence="1">
    <location>
        <begin position="122"/>
        <end position="141"/>
    </location>
</feature>
<feature type="transmembrane region" description="Helical" evidence="1">
    <location>
        <begin position="89"/>
        <end position="110"/>
    </location>
</feature>
<name>A0A1P8WEE4_9PLAN</name>
<organism evidence="2 3">
    <name type="scientific">Fuerstiella marisgermanici</name>
    <dbReference type="NCBI Taxonomy" id="1891926"/>
    <lineage>
        <taxon>Bacteria</taxon>
        <taxon>Pseudomonadati</taxon>
        <taxon>Planctomycetota</taxon>
        <taxon>Planctomycetia</taxon>
        <taxon>Planctomycetales</taxon>
        <taxon>Planctomycetaceae</taxon>
        <taxon>Fuerstiella</taxon>
    </lineage>
</organism>
<dbReference type="Proteomes" id="UP000187735">
    <property type="component" value="Chromosome"/>
</dbReference>
<dbReference type="InterPro" id="IPR021215">
    <property type="entry name" value="DUF2752"/>
</dbReference>
<dbReference type="OrthoDB" id="285957at2"/>
<keyword evidence="3" id="KW-1185">Reference proteome</keyword>
<dbReference type="RefSeq" id="WP_077024063.1">
    <property type="nucleotide sequence ID" value="NZ_CP017641.1"/>
</dbReference>
<keyword evidence="1" id="KW-1133">Transmembrane helix</keyword>
<dbReference type="KEGG" id="fmr:Fuma_02055"/>
<reference evidence="2 3" key="1">
    <citation type="journal article" date="2016" name="Front. Microbiol.">
        <title>Fuerstia marisgermanicae gen. nov., sp. nov., an Unusual Member of the Phylum Planctomycetes from the German Wadden Sea.</title>
        <authorList>
            <person name="Kohn T."/>
            <person name="Heuer A."/>
            <person name="Jogler M."/>
            <person name="Vollmers J."/>
            <person name="Boedeker C."/>
            <person name="Bunk B."/>
            <person name="Rast P."/>
            <person name="Borchert D."/>
            <person name="Glockner I."/>
            <person name="Freese H.M."/>
            <person name="Klenk H.P."/>
            <person name="Overmann J."/>
            <person name="Kaster A.K."/>
            <person name="Rohde M."/>
            <person name="Wiegand S."/>
            <person name="Jogler C."/>
        </authorList>
    </citation>
    <scope>NUCLEOTIDE SEQUENCE [LARGE SCALE GENOMIC DNA]</scope>
    <source>
        <strain evidence="2 3">NH11</strain>
    </source>
</reference>
<feature type="transmembrane region" description="Helical" evidence="1">
    <location>
        <begin position="16"/>
        <end position="35"/>
    </location>
</feature>
<sequence length="143" mass="15756">MNVTNSTDRPDRYTRILLSILAAGLLSVFAIAVGLEPDPRGFGTHQQLGLPGCQFRKWSGFACPHCGMTTSFSNLVRGRFEDAWRANPLGIVLAAVFAVSIVWSLTTAVTGRWMVTDQPFQWFVFGAIGYLVLSVAIWLLTTF</sequence>
<protein>
    <recommendedName>
        <fullName evidence="4">DUF2752 domain-containing protein</fullName>
    </recommendedName>
</protein>
<dbReference type="Pfam" id="PF10825">
    <property type="entry name" value="DUF2752"/>
    <property type="match status" value="1"/>
</dbReference>
<dbReference type="EMBL" id="CP017641">
    <property type="protein sequence ID" value="APZ92444.1"/>
    <property type="molecule type" value="Genomic_DNA"/>
</dbReference>
<evidence type="ECO:0008006" key="4">
    <source>
        <dbReference type="Google" id="ProtNLM"/>
    </source>
</evidence>
<proteinExistence type="predicted"/>
<evidence type="ECO:0000313" key="2">
    <source>
        <dbReference type="EMBL" id="APZ92444.1"/>
    </source>
</evidence>